<dbReference type="Pfam" id="PF20575">
    <property type="entry name" value="HTH_63"/>
    <property type="match status" value="1"/>
</dbReference>
<organism evidence="2 3">
    <name type="scientific">Haloplanus salinus</name>
    <dbReference type="NCBI Taxonomy" id="1126245"/>
    <lineage>
        <taxon>Archaea</taxon>
        <taxon>Methanobacteriati</taxon>
        <taxon>Methanobacteriota</taxon>
        <taxon>Stenosarchaea group</taxon>
        <taxon>Halobacteria</taxon>
        <taxon>Halobacteriales</taxon>
        <taxon>Haloferacaceae</taxon>
        <taxon>Haloplanus</taxon>
    </lineage>
</organism>
<feature type="compositionally biased region" description="Basic and acidic residues" evidence="1">
    <location>
        <begin position="163"/>
        <end position="175"/>
    </location>
</feature>
<sequence length="175" mass="19456">MELFFRSLAPPATRAAQETITDRLKRLDDRGHIREYELTVWGSCIRLDTTPRTPTEEALRDKVDRFRRLEQRTEMSLAPSFGEREIDPLLDDAYTVFQTPVIALAVYADSNVWGVFPCEVDGDLVTVDACLDAFLRRESAVPARDATAGAVTTSSSSVADVKGGGDDEGRRTDEK</sequence>
<keyword evidence="3" id="KW-1185">Reference proteome</keyword>
<evidence type="ECO:0000256" key="1">
    <source>
        <dbReference type="SAM" id="MobiDB-lite"/>
    </source>
</evidence>
<dbReference type="EMBL" id="QPHM01000001">
    <property type="protein sequence ID" value="RCU47529.1"/>
    <property type="molecule type" value="Genomic_DNA"/>
</dbReference>
<dbReference type="InterPro" id="IPR046783">
    <property type="entry name" value="HTH_63"/>
</dbReference>
<feature type="compositionally biased region" description="Low complexity" evidence="1">
    <location>
        <begin position="145"/>
        <end position="161"/>
    </location>
</feature>
<feature type="region of interest" description="Disordered" evidence="1">
    <location>
        <begin position="145"/>
        <end position="175"/>
    </location>
</feature>
<proteinExistence type="predicted"/>
<accession>A0A368NDZ1</accession>
<evidence type="ECO:0000313" key="3">
    <source>
        <dbReference type="Proteomes" id="UP000252189"/>
    </source>
</evidence>
<name>A0A368NDZ1_9EURY</name>
<gene>
    <name evidence="2" type="ORF">DU504_09600</name>
</gene>
<dbReference type="AlphaFoldDB" id="A0A368NDZ1"/>
<evidence type="ECO:0000313" key="2">
    <source>
        <dbReference type="EMBL" id="RCU47529.1"/>
    </source>
</evidence>
<comment type="caution">
    <text evidence="2">The sequence shown here is derived from an EMBL/GenBank/DDBJ whole genome shotgun (WGS) entry which is preliminary data.</text>
</comment>
<reference evidence="2 3" key="1">
    <citation type="submission" date="2018-07" db="EMBL/GenBank/DDBJ databases">
        <title>Genome sequences of Haloplanus salinus JCM 18368T.</title>
        <authorList>
            <person name="Kim Y.B."/>
            <person name="Roh S.W."/>
        </authorList>
    </citation>
    <scope>NUCLEOTIDE SEQUENCE [LARGE SCALE GENOMIC DNA]</scope>
    <source>
        <strain evidence="2 3">JCM 18368</strain>
    </source>
</reference>
<dbReference type="Proteomes" id="UP000252189">
    <property type="component" value="Unassembled WGS sequence"/>
</dbReference>
<protein>
    <submittedName>
        <fullName evidence="2">Uncharacterized protein</fullName>
    </submittedName>
</protein>